<reference evidence="1" key="1">
    <citation type="submission" date="2018-02" db="EMBL/GenBank/DDBJ databases">
        <title>Rhizophora mucronata_Transcriptome.</title>
        <authorList>
            <person name="Meera S.P."/>
            <person name="Sreeshan A."/>
            <person name="Augustine A."/>
        </authorList>
    </citation>
    <scope>NUCLEOTIDE SEQUENCE</scope>
    <source>
        <tissue evidence="1">Leaf</tissue>
    </source>
</reference>
<accession>A0A2P2MZI9</accession>
<sequence>MLLLKSSKLLSYPGTHSQSVSPRHKIGHIQFSLRSQ</sequence>
<protein>
    <submittedName>
        <fullName evidence="1">Uncharacterized protein</fullName>
    </submittedName>
</protein>
<dbReference type="EMBL" id="GGEC01055157">
    <property type="protein sequence ID" value="MBX35641.1"/>
    <property type="molecule type" value="Transcribed_RNA"/>
</dbReference>
<evidence type="ECO:0000313" key="1">
    <source>
        <dbReference type="EMBL" id="MBX35641.1"/>
    </source>
</evidence>
<name>A0A2P2MZI9_RHIMU</name>
<dbReference type="AlphaFoldDB" id="A0A2P2MZI9"/>
<organism evidence="1">
    <name type="scientific">Rhizophora mucronata</name>
    <name type="common">Asiatic mangrove</name>
    <dbReference type="NCBI Taxonomy" id="61149"/>
    <lineage>
        <taxon>Eukaryota</taxon>
        <taxon>Viridiplantae</taxon>
        <taxon>Streptophyta</taxon>
        <taxon>Embryophyta</taxon>
        <taxon>Tracheophyta</taxon>
        <taxon>Spermatophyta</taxon>
        <taxon>Magnoliopsida</taxon>
        <taxon>eudicotyledons</taxon>
        <taxon>Gunneridae</taxon>
        <taxon>Pentapetalae</taxon>
        <taxon>rosids</taxon>
        <taxon>fabids</taxon>
        <taxon>Malpighiales</taxon>
        <taxon>Rhizophoraceae</taxon>
        <taxon>Rhizophora</taxon>
    </lineage>
</organism>
<proteinExistence type="predicted"/>